<gene>
    <name evidence="4" type="ORF">DDZ15_05455</name>
</gene>
<sequence>MSAILHLYRRPFLTALLIAVHVLLFYGDLFGQSTRISAGYTLRNFSAETVINPDVSSESALLQKGSIHVEVEQLFRHSFFMGIRSDYLIHNRNTPLTGGPVDFNQVSFKGSVGLQWDRIGLYTGVNGGYLWDLSFQPSENAQTGLTSITPSGESGSFFGGLHIGARYYLFRYLRVEAEFRNPVFAKNRFEPNSARSSLSGLSSIRFEPTQFSVGVSVSIPIRNRARARSSSTRTGSTPPPLLSTSGSVRFRSPVDGPALITSPFGRRWGRMHEGVDIDARKGDRILAAADGVVVEAKTSVSYGRMVIVQHSDLYSTYYTHLSRISVSGGDRVRAGDVIGQAGDTGVATGVHLHFEVRRNGVAVDPERYIRF</sequence>
<dbReference type="InterPro" id="IPR016047">
    <property type="entry name" value="M23ase_b-sheet_dom"/>
</dbReference>
<dbReference type="Pfam" id="PF01551">
    <property type="entry name" value="Peptidase_M23"/>
    <property type="match status" value="1"/>
</dbReference>
<evidence type="ECO:0000313" key="5">
    <source>
        <dbReference type="Proteomes" id="UP000245533"/>
    </source>
</evidence>
<keyword evidence="2" id="KW-1133">Transmembrane helix</keyword>
<reference evidence="4 5" key="1">
    <citation type="submission" date="2018-05" db="EMBL/GenBank/DDBJ databases">
        <title>Rhodohalobacter halophilus gen. nov., sp. nov., a moderately halophilic member of the family Balneolaceae.</title>
        <authorList>
            <person name="Liu Z.-W."/>
        </authorList>
    </citation>
    <scope>NUCLEOTIDE SEQUENCE [LARGE SCALE GENOMIC DNA]</scope>
    <source>
        <strain evidence="4 5">8A47</strain>
    </source>
</reference>
<dbReference type="InterPro" id="IPR011055">
    <property type="entry name" value="Dup_hybrid_motif"/>
</dbReference>
<evidence type="ECO:0000256" key="1">
    <source>
        <dbReference type="SAM" id="MobiDB-lite"/>
    </source>
</evidence>
<dbReference type="InterPro" id="IPR050570">
    <property type="entry name" value="Cell_wall_metabolism_enzyme"/>
</dbReference>
<dbReference type="PANTHER" id="PTHR21666">
    <property type="entry name" value="PEPTIDASE-RELATED"/>
    <property type="match status" value="1"/>
</dbReference>
<dbReference type="Gene3D" id="2.70.70.10">
    <property type="entry name" value="Glucose Permease (Domain IIA)"/>
    <property type="match status" value="1"/>
</dbReference>
<dbReference type="AlphaFoldDB" id="A0A316TRP5"/>
<dbReference type="GO" id="GO:0004222">
    <property type="term" value="F:metalloendopeptidase activity"/>
    <property type="evidence" value="ECO:0007669"/>
    <property type="project" value="TreeGrafter"/>
</dbReference>
<keyword evidence="2" id="KW-0472">Membrane</keyword>
<dbReference type="CDD" id="cd12797">
    <property type="entry name" value="M23_peptidase"/>
    <property type="match status" value="1"/>
</dbReference>
<comment type="caution">
    <text evidence="4">The sequence shown here is derived from an EMBL/GenBank/DDBJ whole genome shotgun (WGS) entry which is preliminary data.</text>
</comment>
<dbReference type="PANTHER" id="PTHR21666:SF270">
    <property type="entry name" value="MUREIN HYDROLASE ACTIVATOR ENVC"/>
    <property type="match status" value="1"/>
</dbReference>
<dbReference type="RefSeq" id="WP_109645926.1">
    <property type="nucleotide sequence ID" value="NZ_QGGB01000004.1"/>
</dbReference>
<accession>A0A316TRP5</accession>
<dbReference type="Proteomes" id="UP000245533">
    <property type="component" value="Unassembled WGS sequence"/>
</dbReference>
<keyword evidence="5" id="KW-1185">Reference proteome</keyword>
<feature type="domain" description="M23ase beta-sheet core" evidence="3">
    <location>
        <begin position="270"/>
        <end position="365"/>
    </location>
</feature>
<dbReference type="OrthoDB" id="9810477at2"/>
<proteinExistence type="predicted"/>
<organism evidence="4 5">
    <name type="scientific">Rhodohalobacter mucosus</name>
    <dbReference type="NCBI Taxonomy" id="2079485"/>
    <lineage>
        <taxon>Bacteria</taxon>
        <taxon>Pseudomonadati</taxon>
        <taxon>Balneolota</taxon>
        <taxon>Balneolia</taxon>
        <taxon>Balneolales</taxon>
        <taxon>Balneolaceae</taxon>
        <taxon>Rhodohalobacter</taxon>
    </lineage>
</organism>
<keyword evidence="2" id="KW-0812">Transmembrane</keyword>
<feature type="transmembrane region" description="Helical" evidence="2">
    <location>
        <begin position="12"/>
        <end position="31"/>
    </location>
</feature>
<name>A0A316TRP5_9BACT</name>
<dbReference type="EMBL" id="QGGB01000004">
    <property type="protein sequence ID" value="PWN07247.1"/>
    <property type="molecule type" value="Genomic_DNA"/>
</dbReference>
<evidence type="ECO:0000256" key="2">
    <source>
        <dbReference type="SAM" id="Phobius"/>
    </source>
</evidence>
<protein>
    <recommendedName>
        <fullName evidence="3">M23ase beta-sheet core domain-containing protein</fullName>
    </recommendedName>
</protein>
<feature type="region of interest" description="Disordered" evidence="1">
    <location>
        <begin position="224"/>
        <end position="247"/>
    </location>
</feature>
<evidence type="ECO:0000259" key="3">
    <source>
        <dbReference type="Pfam" id="PF01551"/>
    </source>
</evidence>
<dbReference type="SUPFAM" id="SSF51261">
    <property type="entry name" value="Duplicated hybrid motif"/>
    <property type="match status" value="1"/>
</dbReference>
<evidence type="ECO:0000313" key="4">
    <source>
        <dbReference type="EMBL" id="PWN07247.1"/>
    </source>
</evidence>